<reference evidence="2" key="1">
    <citation type="submission" date="2017-01" db="EMBL/GenBank/DDBJ databases">
        <authorList>
            <person name="Varghese N."/>
            <person name="Submissions S."/>
        </authorList>
    </citation>
    <scope>NUCLEOTIDE SEQUENCE [LARGE SCALE GENOMIC DNA]</scope>
    <source>
        <strain evidence="2">DSM 19945</strain>
    </source>
</reference>
<dbReference type="STRING" id="453582.SAMN05421580_10265"/>
<evidence type="ECO:0000313" key="1">
    <source>
        <dbReference type="EMBL" id="SIS51386.1"/>
    </source>
</evidence>
<name>A0A1N7JQ66_9RHOB</name>
<dbReference type="Proteomes" id="UP000186221">
    <property type="component" value="Unassembled WGS sequence"/>
</dbReference>
<gene>
    <name evidence="1" type="ORF">SAMN05421580_10265</name>
</gene>
<dbReference type="EMBL" id="FTOG01000002">
    <property type="protein sequence ID" value="SIS51386.1"/>
    <property type="molecule type" value="Genomic_DNA"/>
</dbReference>
<dbReference type="OrthoDB" id="7690023at2"/>
<dbReference type="AlphaFoldDB" id="A0A1N7JQ66"/>
<accession>A0A1N7JQ66</accession>
<protein>
    <submittedName>
        <fullName evidence="1">Uncharacterized protein</fullName>
    </submittedName>
</protein>
<evidence type="ECO:0000313" key="2">
    <source>
        <dbReference type="Proteomes" id="UP000186221"/>
    </source>
</evidence>
<dbReference type="RefSeq" id="WP_076483674.1">
    <property type="nucleotide sequence ID" value="NZ_FTOG01000002.1"/>
</dbReference>
<proteinExistence type="predicted"/>
<organism evidence="1 2">
    <name type="scientific">Rhodobacter aestuarii</name>
    <dbReference type="NCBI Taxonomy" id="453582"/>
    <lineage>
        <taxon>Bacteria</taxon>
        <taxon>Pseudomonadati</taxon>
        <taxon>Pseudomonadota</taxon>
        <taxon>Alphaproteobacteria</taxon>
        <taxon>Rhodobacterales</taxon>
        <taxon>Rhodobacter group</taxon>
        <taxon>Rhodobacter</taxon>
    </lineage>
</organism>
<keyword evidence="2" id="KW-1185">Reference proteome</keyword>
<sequence length="88" mass="9253">MAPPIPAGRQSKVDFEALTGIRSDAVAAITGTPNGSYVYYDPFAAPPAAVEAAPAHLCAQHGKALKESYITEPEDHMPGMKVLVITCQ</sequence>